<gene>
    <name evidence="2" type="ORF">CSSPJE1EN1_LOCUS14311</name>
</gene>
<organism evidence="2 3">
    <name type="scientific">Sphagnum jensenii</name>
    <dbReference type="NCBI Taxonomy" id="128206"/>
    <lineage>
        <taxon>Eukaryota</taxon>
        <taxon>Viridiplantae</taxon>
        <taxon>Streptophyta</taxon>
        <taxon>Embryophyta</taxon>
        <taxon>Bryophyta</taxon>
        <taxon>Sphagnophytina</taxon>
        <taxon>Sphagnopsida</taxon>
        <taxon>Sphagnales</taxon>
        <taxon>Sphagnaceae</taxon>
        <taxon>Sphagnum</taxon>
    </lineage>
</organism>
<dbReference type="Gene3D" id="3.10.28.10">
    <property type="entry name" value="Homing endonucleases"/>
    <property type="match status" value="2"/>
</dbReference>
<dbReference type="InterPro" id="IPR027434">
    <property type="entry name" value="Homing_endonucl"/>
</dbReference>
<protein>
    <recommendedName>
        <fullName evidence="1">Homing endonuclease LAGLIDADG domain-containing protein</fullName>
    </recommendedName>
</protein>
<dbReference type="Proteomes" id="UP001497444">
    <property type="component" value="Chromosome 2"/>
</dbReference>
<evidence type="ECO:0000259" key="1">
    <source>
        <dbReference type="Pfam" id="PF03161"/>
    </source>
</evidence>
<feature type="domain" description="Homing endonuclease LAGLIDADG" evidence="1">
    <location>
        <begin position="173"/>
        <end position="316"/>
    </location>
</feature>
<evidence type="ECO:0000313" key="2">
    <source>
        <dbReference type="EMBL" id="CAK9268833.1"/>
    </source>
</evidence>
<accession>A0ABP0WPQ3</accession>
<dbReference type="InterPro" id="IPR004860">
    <property type="entry name" value="LAGLIDADG_dom"/>
</dbReference>
<sequence>MALFLRMLLQRKNQLFETAVLRSESLRPLGAGTIGHFSNTCSNCIPSEISPSAQPQQKDHIVFDSISYGDNSEHGKDVERIPNTELLMGESCRREHGSLRWITSSSTLSFVHIRHYGGSRSLKFRPSLHRKRMAPKVGKEIENKLPITHSDREAPNLSRKRISQVGLSDETKSIILGSLLGDGSLRIHKDENDARFSFRHSRAHEEYFRWKVSAMKEISADALMHYGKNKKFIFQSQAINELTRIHDVMHYHNQLLIQRRWLNHLTPLSLAIWWCDEGSLVAAGRKGVLCMDGFDQKHVMLVAQYLEVAWKIYGHVGVMRRICRGKKDGEPEDIYRLWFRTEELKKLLRLLLPHIPVPSMLKKCMLFYNDPRLQQSWISEMKESLPQFSDCIDQELVNKKEAHTQKKLTSQRLTAAASLENLL</sequence>
<proteinExistence type="predicted"/>
<evidence type="ECO:0000313" key="3">
    <source>
        <dbReference type="Proteomes" id="UP001497444"/>
    </source>
</evidence>
<keyword evidence="3" id="KW-1185">Reference proteome</keyword>
<reference evidence="2 3" key="1">
    <citation type="submission" date="2024-02" db="EMBL/GenBank/DDBJ databases">
        <authorList>
            <consortium name="ELIXIR-Norway"/>
            <consortium name="Elixir Norway"/>
        </authorList>
    </citation>
    <scope>NUCLEOTIDE SEQUENCE [LARGE SCALE GENOMIC DNA]</scope>
</reference>
<dbReference type="Pfam" id="PF03161">
    <property type="entry name" value="LAGLIDADG_2"/>
    <property type="match status" value="1"/>
</dbReference>
<name>A0ABP0WPQ3_9BRYO</name>
<dbReference type="EMBL" id="OZ020097">
    <property type="protein sequence ID" value="CAK9268833.1"/>
    <property type="molecule type" value="Genomic_DNA"/>
</dbReference>
<dbReference type="SUPFAM" id="SSF55608">
    <property type="entry name" value="Homing endonucleases"/>
    <property type="match status" value="1"/>
</dbReference>